<evidence type="ECO:0000256" key="4">
    <source>
        <dbReference type="ARBA" id="ARBA00022989"/>
    </source>
</evidence>
<dbReference type="EMBL" id="FXWG01000003">
    <property type="protein sequence ID" value="SMQ74299.1"/>
    <property type="molecule type" value="Genomic_DNA"/>
</dbReference>
<dbReference type="RefSeq" id="WP_268762250.1">
    <property type="nucleotide sequence ID" value="NZ_FXWG01000003.1"/>
</dbReference>
<organism evidence="7 8">
    <name type="scientific">Altererythrobacter xiamenensis</name>
    <dbReference type="NCBI Taxonomy" id="1316679"/>
    <lineage>
        <taxon>Bacteria</taxon>
        <taxon>Pseudomonadati</taxon>
        <taxon>Pseudomonadota</taxon>
        <taxon>Alphaproteobacteria</taxon>
        <taxon>Sphingomonadales</taxon>
        <taxon>Erythrobacteraceae</taxon>
        <taxon>Altererythrobacter</taxon>
    </lineage>
</organism>
<reference evidence="8" key="1">
    <citation type="submission" date="2017-04" db="EMBL/GenBank/DDBJ databases">
        <authorList>
            <person name="Varghese N."/>
            <person name="Submissions S."/>
        </authorList>
    </citation>
    <scope>NUCLEOTIDE SEQUENCE [LARGE SCALE GENOMIC DNA]</scope>
</reference>
<dbReference type="InterPro" id="IPR000612">
    <property type="entry name" value="PMP3"/>
</dbReference>
<dbReference type="AlphaFoldDB" id="A0A1Y6FHW3"/>
<evidence type="ECO:0000256" key="6">
    <source>
        <dbReference type="SAM" id="Phobius"/>
    </source>
</evidence>
<dbReference type="PROSITE" id="PS01309">
    <property type="entry name" value="UPF0057"/>
    <property type="match status" value="1"/>
</dbReference>
<dbReference type="PANTHER" id="PTHR21659:SF42">
    <property type="entry name" value="UPF0057 MEMBRANE PROTEIN ZK632.10-RELATED"/>
    <property type="match status" value="1"/>
</dbReference>
<gene>
    <name evidence="7" type="ORF">SAMN06297468_2530</name>
</gene>
<dbReference type="Pfam" id="PF01679">
    <property type="entry name" value="Pmp3"/>
    <property type="match status" value="1"/>
</dbReference>
<sequence>MMAIITLIATILVPPLGVALKHGLDRDFWINLILTLLMFVPGLIHGIYVNYLRGGGRAIA</sequence>
<proteinExistence type="inferred from homology"/>
<protein>
    <submittedName>
        <fullName evidence="7">Uncharacterized membrane protein YqaE, homolog of Blt101, UPF0057 family</fullName>
    </submittedName>
</protein>
<evidence type="ECO:0000256" key="3">
    <source>
        <dbReference type="ARBA" id="ARBA00022692"/>
    </source>
</evidence>
<comment type="subcellular location">
    <subcellularLocation>
        <location evidence="1">Membrane</location>
    </subcellularLocation>
</comment>
<accession>A0A1Y6FHW3</accession>
<dbReference type="GO" id="GO:0016020">
    <property type="term" value="C:membrane"/>
    <property type="evidence" value="ECO:0007669"/>
    <property type="project" value="UniProtKB-SubCell"/>
</dbReference>
<evidence type="ECO:0000256" key="2">
    <source>
        <dbReference type="ARBA" id="ARBA00009530"/>
    </source>
</evidence>
<keyword evidence="8" id="KW-1185">Reference proteome</keyword>
<evidence type="ECO:0000256" key="5">
    <source>
        <dbReference type="ARBA" id="ARBA00023136"/>
    </source>
</evidence>
<dbReference type="Proteomes" id="UP000194420">
    <property type="component" value="Unassembled WGS sequence"/>
</dbReference>
<keyword evidence="5 6" id="KW-0472">Membrane</keyword>
<evidence type="ECO:0000313" key="8">
    <source>
        <dbReference type="Proteomes" id="UP000194420"/>
    </source>
</evidence>
<dbReference type="PANTHER" id="PTHR21659">
    <property type="entry name" value="HYDROPHOBIC PROTEIN RCI2 LOW TEMPERATURE AND SALT RESPONSIVE PROTEIN LTI6 -RELATED"/>
    <property type="match status" value="1"/>
</dbReference>
<keyword evidence="3 6" id="KW-0812">Transmembrane</keyword>
<evidence type="ECO:0000256" key="1">
    <source>
        <dbReference type="ARBA" id="ARBA00004370"/>
    </source>
</evidence>
<feature type="transmembrane region" description="Helical" evidence="6">
    <location>
        <begin position="29"/>
        <end position="51"/>
    </location>
</feature>
<name>A0A1Y6FHW3_9SPHN</name>
<evidence type="ECO:0000313" key="7">
    <source>
        <dbReference type="EMBL" id="SMQ74299.1"/>
    </source>
</evidence>
<comment type="similarity">
    <text evidence="2">Belongs to the UPF0057 (PMP3) family.</text>
</comment>
<keyword evidence="4 6" id="KW-1133">Transmembrane helix</keyword>